<proteinExistence type="predicted"/>
<sequence length="49" mass="5285">MTGGRPPHTRFPVIPLATPFTWEDGREDGREAGRGEPVPPESGLPGFVL</sequence>
<protein>
    <submittedName>
        <fullName evidence="2">Uncharacterized protein</fullName>
    </submittedName>
</protein>
<gene>
    <name evidence="2" type="ORF">NCTC7807_04270</name>
</gene>
<reference evidence="2 3" key="1">
    <citation type="submission" date="2018-06" db="EMBL/GenBank/DDBJ databases">
        <authorList>
            <consortium name="Pathogen Informatics"/>
            <person name="Doyle S."/>
        </authorList>
    </citation>
    <scope>NUCLEOTIDE SEQUENCE [LARGE SCALE GENOMIC DNA]</scope>
    <source>
        <strain evidence="2 3">NCTC7807</strain>
    </source>
</reference>
<evidence type="ECO:0000313" key="2">
    <source>
        <dbReference type="EMBL" id="SUP60206.1"/>
    </source>
</evidence>
<feature type="compositionally biased region" description="Basic and acidic residues" evidence="1">
    <location>
        <begin position="23"/>
        <end position="34"/>
    </location>
</feature>
<accession>A0A380P4Q8</accession>
<dbReference type="AlphaFoldDB" id="A0A380P4Q8"/>
<organism evidence="2 3">
    <name type="scientific">Streptomyces griseus</name>
    <dbReference type="NCBI Taxonomy" id="1911"/>
    <lineage>
        <taxon>Bacteria</taxon>
        <taxon>Bacillati</taxon>
        <taxon>Actinomycetota</taxon>
        <taxon>Actinomycetes</taxon>
        <taxon>Kitasatosporales</taxon>
        <taxon>Streptomycetaceae</taxon>
        <taxon>Streptomyces</taxon>
    </lineage>
</organism>
<feature type="region of interest" description="Disordered" evidence="1">
    <location>
        <begin position="1"/>
        <end position="49"/>
    </location>
</feature>
<name>A0A380P4Q8_STRGR</name>
<dbReference type="Proteomes" id="UP000254150">
    <property type="component" value="Unassembled WGS sequence"/>
</dbReference>
<dbReference type="EMBL" id="UHID01000007">
    <property type="protein sequence ID" value="SUP60206.1"/>
    <property type="molecule type" value="Genomic_DNA"/>
</dbReference>
<evidence type="ECO:0000313" key="3">
    <source>
        <dbReference type="Proteomes" id="UP000254150"/>
    </source>
</evidence>
<evidence type="ECO:0000256" key="1">
    <source>
        <dbReference type="SAM" id="MobiDB-lite"/>
    </source>
</evidence>